<protein>
    <submittedName>
        <fullName evidence="1">Uncharacterized protein</fullName>
    </submittedName>
</protein>
<reference evidence="1 2" key="1">
    <citation type="submission" date="2019-01" db="EMBL/GenBank/DDBJ databases">
        <title>Sequencing of cultivated peanut Arachis hypogaea provides insights into genome evolution and oil improvement.</title>
        <authorList>
            <person name="Chen X."/>
        </authorList>
    </citation>
    <scope>NUCLEOTIDE SEQUENCE [LARGE SCALE GENOMIC DNA]</scope>
    <source>
        <strain evidence="2">cv. Fuhuasheng</strain>
        <tissue evidence="1">Leaves</tissue>
    </source>
</reference>
<keyword evidence="2" id="KW-1185">Reference proteome</keyword>
<accession>A0A444Z929</accession>
<dbReference type="Proteomes" id="UP000289738">
    <property type="component" value="Chromosome B05"/>
</dbReference>
<gene>
    <name evidence="1" type="ORF">Ahy_B05g079165</name>
</gene>
<sequence>MYGNSHARTQIQKSIGVMIRQPLILDITHDLNPDATSCKAVDTATSSKPRLQGWWLSRMTPLSEGQVARGVCVGFSTARAMPAIRA</sequence>
<comment type="caution">
    <text evidence="1">The sequence shown here is derived from an EMBL/GenBank/DDBJ whole genome shotgun (WGS) entry which is preliminary data.</text>
</comment>
<evidence type="ECO:0000313" key="2">
    <source>
        <dbReference type="Proteomes" id="UP000289738"/>
    </source>
</evidence>
<proteinExistence type="predicted"/>
<dbReference type="AlphaFoldDB" id="A0A444Z929"/>
<evidence type="ECO:0000313" key="1">
    <source>
        <dbReference type="EMBL" id="RYR10687.1"/>
    </source>
</evidence>
<organism evidence="1 2">
    <name type="scientific">Arachis hypogaea</name>
    <name type="common">Peanut</name>
    <dbReference type="NCBI Taxonomy" id="3818"/>
    <lineage>
        <taxon>Eukaryota</taxon>
        <taxon>Viridiplantae</taxon>
        <taxon>Streptophyta</taxon>
        <taxon>Embryophyta</taxon>
        <taxon>Tracheophyta</taxon>
        <taxon>Spermatophyta</taxon>
        <taxon>Magnoliopsida</taxon>
        <taxon>eudicotyledons</taxon>
        <taxon>Gunneridae</taxon>
        <taxon>Pentapetalae</taxon>
        <taxon>rosids</taxon>
        <taxon>fabids</taxon>
        <taxon>Fabales</taxon>
        <taxon>Fabaceae</taxon>
        <taxon>Papilionoideae</taxon>
        <taxon>50 kb inversion clade</taxon>
        <taxon>dalbergioids sensu lato</taxon>
        <taxon>Dalbergieae</taxon>
        <taxon>Pterocarpus clade</taxon>
        <taxon>Arachis</taxon>
    </lineage>
</organism>
<name>A0A444Z929_ARAHY</name>
<dbReference type="EMBL" id="SDMP01000015">
    <property type="protein sequence ID" value="RYR10687.1"/>
    <property type="molecule type" value="Genomic_DNA"/>
</dbReference>